<comment type="caution">
    <text evidence="1">The sequence shown here is derived from an EMBL/GenBank/DDBJ whole genome shotgun (WGS) entry which is preliminary data.</text>
</comment>
<gene>
    <name evidence="1" type="ORF">IAC29_03410</name>
</gene>
<name>A0A9D9HBR3_9BACT</name>
<dbReference type="PANTHER" id="PTHR21015:SF22">
    <property type="entry name" value="GLYCOSYLTRANSFERASE"/>
    <property type="match status" value="1"/>
</dbReference>
<reference evidence="1" key="2">
    <citation type="journal article" date="2021" name="PeerJ">
        <title>Extensive microbial diversity within the chicken gut microbiome revealed by metagenomics and culture.</title>
        <authorList>
            <person name="Gilroy R."/>
            <person name="Ravi A."/>
            <person name="Getino M."/>
            <person name="Pursley I."/>
            <person name="Horton D.L."/>
            <person name="Alikhan N.F."/>
            <person name="Baker D."/>
            <person name="Gharbi K."/>
            <person name="Hall N."/>
            <person name="Watson M."/>
            <person name="Adriaenssens E.M."/>
            <person name="Foster-Nyarko E."/>
            <person name="Jarju S."/>
            <person name="Secka A."/>
            <person name="Antonio M."/>
            <person name="Oren A."/>
            <person name="Chaudhuri R.R."/>
            <person name="La Ragione R."/>
            <person name="Hildebrand F."/>
            <person name="Pallen M.J."/>
        </authorList>
    </citation>
    <scope>NUCLEOTIDE SEQUENCE</scope>
    <source>
        <strain evidence="1">20514</strain>
    </source>
</reference>
<dbReference type="PANTHER" id="PTHR21015">
    <property type="entry name" value="UDP-N-ACETYLGLUCOSAMINE--N-ACETYLMURAMYL-(PENTAPEPTIDE) PYROPHOSPHORYL-UNDECAPRENOL N-ACETYLGLUCOSAMINE TRANSFERASE 1"/>
    <property type="match status" value="1"/>
</dbReference>
<dbReference type="Proteomes" id="UP000810252">
    <property type="component" value="Unassembled WGS sequence"/>
</dbReference>
<proteinExistence type="predicted"/>
<dbReference type="Gene3D" id="3.40.50.2000">
    <property type="entry name" value="Glycogen Phosphorylase B"/>
    <property type="match status" value="1"/>
</dbReference>
<sequence>MKYLFIVQGEGRGHLTQAMALEKLLTANGHQVVGILVGKSEARHLPEFFTKGVSAPVKQFDSVNFQPSAENRTVNMLKSIFYNIEKFPQYLKSILFLKDAIKSSGADVVVNFYELLTGITYFNFKIDIPNVSIGHQYLFQHDGFRLGDSGITGTEGLMIFTKFTSIGATKKLALSFRSMEDDGAKRIRVVPPVLREEVLEMKASRGNYIHGYMLNSGFSDDVMKWHAAHPGVELRFFWDRWSESPVKRIDDTLSFYLLDDKEFLRQMAGCMAYASTAGFESVCEAMYFGKPVLMVPSHIEQRCNAFDAVRGGTGISSSFFDLSALLEFTERFRPDEAFPEWARSARKLILEELVEV</sequence>
<accession>A0A9D9HBR3</accession>
<evidence type="ECO:0000313" key="1">
    <source>
        <dbReference type="EMBL" id="MBO8448305.1"/>
    </source>
</evidence>
<evidence type="ECO:0000313" key="2">
    <source>
        <dbReference type="Proteomes" id="UP000810252"/>
    </source>
</evidence>
<protein>
    <submittedName>
        <fullName evidence="1">Glycosyltransferase</fullName>
    </submittedName>
</protein>
<dbReference type="GO" id="GO:0016757">
    <property type="term" value="F:glycosyltransferase activity"/>
    <property type="evidence" value="ECO:0007669"/>
    <property type="project" value="TreeGrafter"/>
</dbReference>
<organism evidence="1 2">
    <name type="scientific">Candidatus Cryptobacteroides merdigallinarum</name>
    <dbReference type="NCBI Taxonomy" id="2840770"/>
    <lineage>
        <taxon>Bacteria</taxon>
        <taxon>Pseudomonadati</taxon>
        <taxon>Bacteroidota</taxon>
        <taxon>Bacteroidia</taxon>
        <taxon>Bacteroidales</taxon>
        <taxon>Candidatus Cryptobacteroides</taxon>
    </lineage>
</organism>
<dbReference type="EMBL" id="JADIMQ010000050">
    <property type="protein sequence ID" value="MBO8448305.1"/>
    <property type="molecule type" value="Genomic_DNA"/>
</dbReference>
<dbReference type="AlphaFoldDB" id="A0A9D9HBR3"/>
<dbReference type="SUPFAM" id="SSF53756">
    <property type="entry name" value="UDP-Glycosyltransferase/glycogen phosphorylase"/>
    <property type="match status" value="1"/>
</dbReference>
<reference evidence="1" key="1">
    <citation type="submission" date="2020-10" db="EMBL/GenBank/DDBJ databases">
        <authorList>
            <person name="Gilroy R."/>
        </authorList>
    </citation>
    <scope>NUCLEOTIDE SEQUENCE</scope>
    <source>
        <strain evidence="1">20514</strain>
    </source>
</reference>
<dbReference type="Pfam" id="PF13528">
    <property type="entry name" value="Glyco_trans_1_3"/>
    <property type="match status" value="1"/>
</dbReference>